<dbReference type="EMBL" id="HF935378">
    <property type="protein sequence ID" value="CCX07876.1"/>
    <property type="molecule type" value="Genomic_DNA"/>
</dbReference>
<reference evidence="2 3" key="1">
    <citation type="journal article" date="2013" name="PLoS Genet.">
        <title>The genome and development-dependent transcriptomes of Pyronema confluens: a window into fungal evolution.</title>
        <authorList>
            <person name="Traeger S."/>
            <person name="Altegoer F."/>
            <person name="Freitag M."/>
            <person name="Gabaldon T."/>
            <person name="Kempken F."/>
            <person name="Kumar A."/>
            <person name="Marcet-Houben M."/>
            <person name="Poggeler S."/>
            <person name="Stajich J.E."/>
            <person name="Nowrousian M."/>
        </authorList>
    </citation>
    <scope>NUCLEOTIDE SEQUENCE [LARGE SCALE GENOMIC DNA]</scope>
    <source>
        <strain evidence="3">CBS 100304</strain>
        <tissue evidence="2">Vegetative mycelium</tissue>
    </source>
</reference>
<accession>U4L611</accession>
<feature type="region of interest" description="Disordered" evidence="1">
    <location>
        <begin position="441"/>
        <end position="460"/>
    </location>
</feature>
<feature type="region of interest" description="Disordered" evidence="1">
    <location>
        <begin position="114"/>
        <end position="152"/>
    </location>
</feature>
<gene>
    <name evidence="2" type="ORF">PCON_07465</name>
</gene>
<organism evidence="2 3">
    <name type="scientific">Pyronema omphalodes (strain CBS 100304)</name>
    <name type="common">Pyronema confluens</name>
    <dbReference type="NCBI Taxonomy" id="1076935"/>
    <lineage>
        <taxon>Eukaryota</taxon>
        <taxon>Fungi</taxon>
        <taxon>Dikarya</taxon>
        <taxon>Ascomycota</taxon>
        <taxon>Pezizomycotina</taxon>
        <taxon>Pezizomycetes</taxon>
        <taxon>Pezizales</taxon>
        <taxon>Pyronemataceae</taxon>
        <taxon>Pyronema</taxon>
    </lineage>
</organism>
<evidence type="ECO:0000313" key="3">
    <source>
        <dbReference type="Proteomes" id="UP000018144"/>
    </source>
</evidence>
<name>U4L611_PYROM</name>
<evidence type="ECO:0000313" key="2">
    <source>
        <dbReference type="EMBL" id="CCX07876.1"/>
    </source>
</evidence>
<feature type="compositionally biased region" description="Basic and acidic residues" evidence="1">
    <location>
        <begin position="134"/>
        <end position="151"/>
    </location>
</feature>
<sequence length="460" mass="51500">MSSLRRKPTNAQSNGSPILCILSLKKDRACSESFPTPAEANLHAVETHHCCSVCKEDAIEESRDIRHAESSVVKHFVFSSYENLHQHCVRKHINFMPCPHRFKSDCQQRFGLSRQMSRHVEDTHDPSPAAQSNRTKDQRKQDRKKEWEAAKRKVKRDTPSLWKIFEVASGIKDSTKLNALVQAYIAEKKSIEEDKSESAFNTMHSNLQGVVGSLTPSSHSTRSIAVCQSAPPSDTVTTRNGNDVPGSDDIQINYSSAIPVAQFGFMPPTTERPQHFPRNFDYPITLDDSVESLLVCWIRATPEEQRATMLRHGHASFFLGLYTAIGENLPQIMAAAHTYGQRGISEYYPSQTVSEHPLASPTGYQVQHHLLYAMANTEAQHNRSFVNRAYGYQSSPTGNYNQDQPIMDRFFTVDPVDSPNRLQASQAVREGAVQLGENVLGRTQRGHAGGNHGFNNNPSR</sequence>
<evidence type="ECO:0000256" key="1">
    <source>
        <dbReference type="SAM" id="MobiDB-lite"/>
    </source>
</evidence>
<evidence type="ECO:0008006" key="4">
    <source>
        <dbReference type="Google" id="ProtNLM"/>
    </source>
</evidence>
<protein>
    <recommendedName>
        <fullName evidence="4">C2H2-type domain-containing protein</fullName>
    </recommendedName>
</protein>
<dbReference type="Proteomes" id="UP000018144">
    <property type="component" value="Unassembled WGS sequence"/>
</dbReference>
<dbReference type="AlphaFoldDB" id="U4L611"/>
<proteinExistence type="predicted"/>
<keyword evidence="3" id="KW-1185">Reference proteome</keyword>